<feature type="binding site" evidence="6">
    <location>
        <position position="295"/>
    </location>
    <ligand>
        <name>substrate</name>
    </ligand>
</feature>
<comment type="catalytic activity">
    <reaction evidence="5 6">
        <text>L-threonylcarbamoyladenylate + adenosine(37) in tRNA = N(6)-L-threonylcarbamoyladenosine(37) in tRNA + AMP + H(+)</text>
        <dbReference type="Rhea" id="RHEA:37059"/>
        <dbReference type="Rhea" id="RHEA-COMP:10162"/>
        <dbReference type="Rhea" id="RHEA-COMP:10163"/>
        <dbReference type="ChEBI" id="CHEBI:15378"/>
        <dbReference type="ChEBI" id="CHEBI:73682"/>
        <dbReference type="ChEBI" id="CHEBI:74411"/>
        <dbReference type="ChEBI" id="CHEBI:74418"/>
        <dbReference type="ChEBI" id="CHEBI:456215"/>
        <dbReference type="EC" id="2.3.1.234"/>
    </reaction>
</comment>
<dbReference type="Gene3D" id="3.30.420.40">
    <property type="match status" value="2"/>
</dbReference>
<dbReference type="GO" id="GO:0002949">
    <property type="term" value="P:tRNA threonylcarbamoyladenosine modification"/>
    <property type="evidence" value="ECO:0007669"/>
    <property type="project" value="UniProtKB-UniRule"/>
</dbReference>
<dbReference type="HAMAP" id="MF_01445">
    <property type="entry name" value="TsaD"/>
    <property type="match status" value="1"/>
</dbReference>
<keyword evidence="4 6" id="KW-0012">Acyltransferase</keyword>
<feature type="binding site" evidence="6">
    <location>
        <position position="115"/>
    </location>
    <ligand>
        <name>Fe cation</name>
        <dbReference type="ChEBI" id="CHEBI:24875"/>
    </ligand>
</feature>
<gene>
    <name evidence="6 8" type="primary">tsaD</name>
    <name evidence="8" type="ORF">JW984_02770</name>
</gene>
<dbReference type="InterPro" id="IPR043129">
    <property type="entry name" value="ATPase_NBD"/>
</dbReference>
<proteinExistence type="inferred from homology"/>
<comment type="cofactor">
    <cofactor evidence="6">
        <name>Fe(2+)</name>
        <dbReference type="ChEBI" id="CHEBI:29033"/>
    </cofactor>
    <text evidence="6">Binds 1 Fe(2+) ion per subunit.</text>
</comment>
<feature type="binding site" evidence="6">
    <location>
        <position position="111"/>
    </location>
    <ligand>
        <name>Fe cation</name>
        <dbReference type="ChEBI" id="CHEBI:24875"/>
    </ligand>
</feature>
<feature type="binding site" evidence="6">
    <location>
        <position position="323"/>
    </location>
    <ligand>
        <name>Fe cation</name>
        <dbReference type="ChEBI" id="CHEBI:24875"/>
    </ligand>
</feature>
<dbReference type="NCBIfam" id="TIGR00329">
    <property type="entry name" value="gcp_kae1"/>
    <property type="match status" value="1"/>
</dbReference>
<dbReference type="GO" id="GO:0005737">
    <property type="term" value="C:cytoplasm"/>
    <property type="evidence" value="ECO:0007669"/>
    <property type="project" value="UniProtKB-SubCell"/>
</dbReference>
<feature type="binding site" evidence="6">
    <location>
        <position position="188"/>
    </location>
    <ligand>
        <name>substrate</name>
    </ligand>
</feature>
<feature type="binding site" evidence="6">
    <location>
        <begin position="134"/>
        <end position="138"/>
    </location>
    <ligand>
        <name>substrate</name>
    </ligand>
</feature>
<evidence type="ECO:0000259" key="7">
    <source>
        <dbReference type="Pfam" id="PF00814"/>
    </source>
</evidence>
<dbReference type="FunFam" id="3.30.420.40:FF:000012">
    <property type="entry name" value="tRNA N6-adenosine threonylcarbamoyltransferase"/>
    <property type="match status" value="1"/>
</dbReference>
<comment type="similarity">
    <text evidence="6">Belongs to the KAE1 / TsaD family.</text>
</comment>
<evidence type="ECO:0000256" key="4">
    <source>
        <dbReference type="ARBA" id="ARBA00023315"/>
    </source>
</evidence>
<comment type="caution">
    <text evidence="8">The sequence shown here is derived from an EMBL/GenBank/DDBJ whole genome shotgun (WGS) entry which is preliminary data.</text>
</comment>
<keyword evidence="1 6" id="KW-0808">Transferase</keyword>
<reference evidence="8" key="1">
    <citation type="journal article" date="2021" name="Environ. Microbiol.">
        <title>Genomic characterization of three novel Desulfobacterota classes expand the metabolic and phylogenetic diversity of the phylum.</title>
        <authorList>
            <person name="Murphy C.L."/>
            <person name="Biggerstaff J."/>
            <person name="Eichhorn A."/>
            <person name="Ewing E."/>
            <person name="Shahan R."/>
            <person name="Soriano D."/>
            <person name="Stewart S."/>
            <person name="VanMol K."/>
            <person name="Walker R."/>
            <person name="Walters P."/>
            <person name="Elshahed M.S."/>
            <person name="Youssef N.H."/>
        </authorList>
    </citation>
    <scope>NUCLEOTIDE SEQUENCE</scope>
    <source>
        <strain evidence="8">Zod_Metabat.24</strain>
    </source>
</reference>
<reference evidence="8" key="2">
    <citation type="submission" date="2021-01" db="EMBL/GenBank/DDBJ databases">
        <authorList>
            <person name="Hahn C.R."/>
            <person name="Youssef N.H."/>
            <person name="Elshahed M."/>
        </authorList>
    </citation>
    <scope>NUCLEOTIDE SEQUENCE</scope>
    <source>
        <strain evidence="8">Zod_Metabat.24</strain>
    </source>
</reference>
<dbReference type="AlphaFoldDB" id="A0A9D8KD84"/>
<dbReference type="GO" id="GO:0005506">
    <property type="term" value="F:iron ion binding"/>
    <property type="evidence" value="ECO:0007669"/>
    <property type="project" value="UniProtKB-UniRule"/>
</dbReference>
<dbReference type="InterPro" id="IPR022450">
    <property type="entry name" value="TsaD"/>
</dbReference>
<dbReference type="EMBL" id="JAFGIX010000012">
    <property type="protein sequence ID" value="MBN1572100.1"/>
    <property type="molecule type" value="Genomic_DNA"/>
</dbReference>
<evidence type="ECO:0000256" key="1">
    <source>
        <dbReference type="ARBA" id="ARBA00022679"/>
    </source>
</evidence>
<dbReference type="CDD" id="cd24133">
    <property type="entry name" value="ASKHA_NBD_TsaD_bac"/>
    <property type="match status" value="1"/>
</dbReference>
<keyword evidence="6" id="KW-0963">Cytoplasm</keyword>
<dbReference type="NCBIfam" id="TIGR03723">
    <property type="entry name" value="T6A_TsaD_YgjD"/>
    <property type="match status" value="1"/>
</dbReference>
<feature type="domain" description="Gcp-like" evidence="7">
    <location>
        <begin position="23"/>
        <end position="329"/>
    </location>
</feature>
<dbReference type="PRINTS" id="PR00789">
    <property type="entry name" value="OSIALOPTASE"/>
</dbReference>
<comment type="function">
    <text evidence="6">Required for the formation of a threonylcarbamoyl group on adenosine at position 37 (t(6)A37) in tRNAs that read codons beginning with adenine. Is involved in the transfer of the threonylcarbamoyl moiety of threonylcarbamoyl-AMP (TC-AMP) to the N6 group of A37, together with TsaE and TsaB. TsaD likely plays a direct catalytic role in this reaction.</text>
</comment>
<organism evidence="8 9">
    <name type="scientific">Candidatus Zymogenus saltonus</name>
    <dbReference type="NCBI Taxonomy" id="2844893"/>
    <lineage>
        <taxon>Bacteria</taxon>
        <taxon>Deltaproteobacteria</taxon>
        <taxon>Candidatus Zymogenia</taxon>
        <taxon>Candidatus Zymogeniales</taxon>
        <taxon>Candidatus Zymogenaceae</taxon>
        <taxon>Candidatus Zymogenus</taxon>
    </lineage>
</organism>
<evidence type="ECO:0000313" key="8">
    <source>
        <dbReference type="EMBL" id="MBN1572100.1"/>
    </source>
</evidence>
<feature type="binding site" evidence="6">
    <location>
        <position position="192"/>
    </location>
    <ligand>
        <name>substrate</name>
    </ligand>
</feature>
<evidence type="ECO:0000256" key="6">
    <source>
        <dbReference type="HAMAP-Rule" id="MF_01445"/>
    </source>
</evidence>
<protein>
    <recommendedName>
        <fullName evidence="6">tRNA N6-adenosine threonylcarbamoyltransferase</fullName>
        <ecNumber evidence="6">2.3.1.234</ecNumber>
    </recommendedName>
    <alternativeName>
        <fullName evidence="6">N6-L-threonylcarbamoyladenine synthase</fullName>
        <shortName evidence="6">t(6)A synthase</shortName>
    </alternativeName>
    <alternativeName>
        <fullName evidence="6">t(6)A37 threonylcarbamoyladenosine biosynthesis protein TsaD</fullName>
    </alternativeName>
    <alternativeName>
        <fullName evidence="6">tRNA threonylcarbamoyladenosine biosynthesis protein TsaD</fullName>
    </alternativeName>
</protein>
<evidence type="ECO:0000256" key="3">
    <source>
        <dbReference type="ARBA" id="ARBA00022723"/>
    </source>
</evidence>
<dbReference type="InterPro" id="IPR017861">
    <property type="entry name" value="KAE1/TsaD"/>
</dbReference>
<keyword evidence="2 6" id="KW-0819">tRNA processing</keyword>
<feature type="binding site" evidence="6">
    <location>
        <position position="175"/>
    </location>
    <ligand>
        <name>substrate</name>
    </ligand>
</feature>
<comment type="subcellular location">
    <subcellularLocation>
        <location evidence="6">Cytoplasm</location>
    </subcellularLocation>
</comment>
<accession>A0A9D8KD84</accession>
<dbReference type="EC" id="2.3.1.234" evidence="6"/>
<sequence length="354" mass="37144">MLVLGIDTSCDDTSAAVVTGDFKILSNIVSSQDEVHTKFGGVVPELASRKHLENIIPIIDSALETAGVSLKEIDIIAVTQGPGLVGSLVSGISAAKAMSLALEIPLLGVNHIEGHIASSLLTEDPPTLPFVALVVSGGHTSLYVVREIGGENGGGDMEYILMGQTLDDAAGEAFDKVAKLLGLGYPGGRLIEGAAAAARDRGEEGVKFPRAYLEKDSFDFSFSGVKTSVRNFIKEREADGQLNGELTRRIALGFQEAVVEVLVTKSIGLALSYVNIDGRSDSIKTVVLCGGVASNSALREAMIERANEHGIRVVIPKRELCTDNGAMIGAVGVIKAGEASLERGDMNAISRMKI</sequence>
<dbReference type="InterPro" id="IPR000905">
    <property type="entry name" value="Gcp-like_dom"/>
</dbReference>
<dbReference type="PANTHER" id="PTHR11735:SF6">
    <property type="entry name" value="TRNA N6-ADENOSINE THREONYLCARBAMOYLTRANSFERASE, MITOCHONDRIAL"/>
    <property type="match status" value="1"/>
</dbReference>
<keyword evidence="6" id="KW-0408">Iron</keyword>
<dbReference type="Pfam" id="PF00814">
    <property type="entry name" value="TsaD"/>
    <property type="match status" value="1"/>
</dbReference>
<dbReference type="GO" id="GO:0061711">
    <property type="term" value="F:tRNA N(6)-L-threonylcarbamoyladenine synthase activity"/>
    <property type="evidence" value="ECO:0007669"/>
    <property type="project" value="UniProtKB-EC"/>
</dbReference>
<evidence type="ECO:0000256" key="5">
    <source>
        <dbReference type="ARBA" id="ARBA00048117"/>
    </source>
</evidence>
<name>A0A9D8KD84_9DELT</name>
<dbReference type="Proteomes" id="UP000809273">
    <property type="component" value="Unassembled WGS sequence"/>
</dbReference>
<dbReference type="PANTHER" id="PTHR11735">
    <property type="entry name" value="TRNA N6-ADENOSINE THREONYLCARBAMOYLTRANSFERASE"/>
    <property type="match status" value="1"/>
</dbReference>
<keyword evidence="3 6" id="KW-0479">Metal-binding</keyword>
<evidence type="ECO:0000313" key="9">
    <source>
        <dbReference type="Proteomes" id="UP000809273"/>
    </source>
</evidence>
<evidence type="ECO:0000256" key="2">
    <source>
        <dbReference type="ARBA" id="ARBA00022694"/>
    </source>
</evidence>
<dbReference type="SUPFAM" id="SSF53067">
    <property type="entry name" value="Actin-like ATPase domain"/>
    <property type="match status" value="1"/>
</dbReference>